<protein>
    <submittedName>
        <fullName evidence="1">Uncharacterized protein</fullName>
    </submittedName>
</protein>
<gene>
    <name evidence="1" type="ORF">PPACK8108_LOCUS10972</name>
</gene>
<keyword evidence="2" id="KW-1185">Reference proteome</keyword>
<dbReference type="AlphaFoldDB" id="A0AAV0AZ76"/>
<sequence>MRPTVSNRISQELVGDLDRIYQEFKCQRRVEDINTFWEEYQARRPDQSARDSKSGDFKKKKEETVFVGDNQCQRRGQDKKEDSIVPGSGKDLDEINYYIGKSMVKMI</sequence>
<reference evidence="1" key="1">
    <citation type="submission" date="2022-06" db="EMBL/GenBank/DDBJ databases">
        <authorList>
            <consortium name="SYNGENTA / RWTH Aachen University"/>
        </authorList>
    </citation>
    <scope>NUCLEOTIDE SEQUENCE</scope>
</reference>
<evidence type="ECO:0000313" key="2">
    <source>
        <dbReference type="Proteomes" id="UP001153365"/>
    </source>
</evidence>
<dbReference type="EMBL" id="CALTRL010002510">
    <property type="protein sequence ID" value="CAH7675893.1"/>
    <property type="molecule type" value="Genomic_DNA"/>
</dbReference>
<organism evidence="1 2">
    <name type="scientific">Phakopsora pachyrhizi</name>
    <name type="common">Asian soybean rust disease fungus</name>
    <dbReference type="NCBI Taxonomy" id="170000"/>
    <lineage>
        <taxon>Eukaryota</taxon>
        <taxon>Fungi</taxon>
        <taxon>Dikarya</taxon>
        <taxon>Basidiomycota</taxon>
        <taxon>Pucciniomycotina</taxon>
        <taxon>Pucciniomycetes</taxon>
        <taxon>Pucciniales</taxon>
        <taxon>Phakopsoraceae</taxon>
        <taxon>Phakopsora</taxon>
    </lineage>
</organism>
<accession>A0AAV0AZ76</accession>
<proteinExistence type="predicted"/>
<dbReference type="Proteomes" id="UP001153365">
    <property type="component" value="Unassembled WGS sequence"/>
</dbReference>
<evidence type="ECO:0000313" key="1">
    <source>
        <dbReference type="EMBL" id="CAH7675893.1"/>
    </source>
</evidence>
<name>A0AAV0AZ76_PHAPC</name>
<comment type="caution">
    <text evidence="1">The sequence shown here is derived from an EMBL/GenBank/DDBJ whole genome shotgun (WGS) entry which is preliminary data.</text>
</comment>